<organism evidence="4 5">
    <name type="scientific">Sutcliffiella horikoshii</name>
    <dbReference type="NCBI Taxonomy" id="79883"/>
    <lineage>
        <taxon>Bacteria</taxon>
        <taxon>Bacillati</taxon>
        <taxon>Bacillota</taxon>
        <taxon>Bacilli</taxon>
        <taxon>Bacillales</taxon>
        <taxon>Bacillaceae</taxon>
        <taxon>Sutcliffiella</taxon>
    </lineage>
</organism>
<dbReference type="GO" id="GO:0016491">
    <property type="term" value="F:oxidoreductase activity"/>
    <property type="evidence" value="ECO:0007669"/>
    <property type="project" value="UniProtKB-KW"/>
</dbReference>
<dbReference type="Proteomes" id="UP000322524">
    <property type="component" value="Unassembled WGS sequence"/>
</dbReference>
<proteinExistence type="inferred from homology"/>
<evidence type="ECO:0000313" key="5">
    <source>
        <dbReference type="Proteomes" id="UP000322524"/>
    </source>
</evidence>
<dbReference type="PANTHER" id="PTHR43673">
    <property type="entry name" value="NAD(P)H NITROREDUCTASE YDGI-RELATED"/>
    <property type="match status" value="1"/>
</dbReference>
<gene>
    <name evidence="4" type="ORF">FZC76_11080</name>
</gene>
<reference evidence="4 5" key="1">
    <citation type="submission" date="2019-08" db="EMBL/GenBank/DDBJ databases">
        <title>Bacillus genomes from the desert of Cuatro Cienegas, Coahuila.</title>
        <authorList>
            <person name="Olmedo-Alvarez G."/>
        </authorList>
    </citation>
    <scope>NUCLEOTIDE SEQUENCE [LARGE SCALE GENOMIC DNA]</scope>
    <source>
        <strain evidence="4 5">CH28_1T</strain>
    </source>
</reference>
<evidence type="ECO:0000313" key="4">
    <source>
        <dbReference type="EMBL" id="TYS68274.1"/>
    </source>
</evidence>
<dbReference type="InterPro" id="IPR000415">
    <property type="entry name" value="Nitroreductase-like"/>
</dbReference>
<evidence type="ECO:0000256" key="2">
    <source>
        <dbReference type="ARBA" id="ARBA00023002"/>
    </source>
</evidence>
<dbReference type="InterPro" id="IPR029479">
    <property type="entry name" value="Nitroreductase"/>
</dbReference>
<dbReference type="STRING" id="79883.GCA_001636495_02342"/>
<accession>A0A5D4T1Y6</accession>
<dbReference type="SUPFAM" id="SSF55469">
    <property type="entry name" value="FMN-dependent nitroreductase-like"/>
    <property type="match status" value="1"/>
</dbReference>
<name>A0A5D4T1Y6_9BACI</name>
<keyword evidence="2" id="KW-0560">Oxidoreductase</keyword>
<comment type="caution">
    <text evidence="4">The sequence shown here is derived from an EMBL/GenBank/DDBJ whole genome shotgun (WGS) entry which is preliminary data.</text>
</comment>
<protein>
    <submittedName>
        <fullName evidence="4">Nitroreductase family protein</fullName>
    </submittedName>
</protein>
<dbReference type="RefSeq" id="WP_148988248.1">
    <property type="nucleotide sequence ID" value="NZ_VTEV01000004.1"/>
</dbReference>
<comment type="similarity">
    <text evidence="1">Belongs to the nitroreductase family.</text>
</comment>
<dbReference type="Gene3D" id="3.40.109.10">
    <property type="entry name" value="NADH Oxidase"/>
    <property type="match status" value="1"/>
</dbReference>
<dbReference type="PANTHER" id="PTHR43673:SF3">
    <property type="entry name" value="NAD(P)H NITROREDUCTASE YODC-RELATED"/>
    <property type="match status" value="1"/>
</dbReference>
<sequence length="208" mass="23450">MNNTTTKSAIQTMKERHSVRKYTQYDMPQKDLQDILEATITAPSSWNLQHWKFLVIQSDSQKEKLLPIAYNQQQVVDSSITIAVLGDLEANHNAEKVYGEVVKKGFMTPEVKEILTNQIHGAYTNDQFARDEAVMNGALASMQLMLAAKEKGYDTVPMGGFDKVAFRKEFNIPERYVPVMLISVGKAAAEAHGTLRFPLDEVVTYETF</sequence>
<dbReference type="AlphaFoldDB" id="A0A5D4T1Y6"/>
<dbReference type="OrthoDB" id="9782629at2"/>
<dbReference type="Pfam" id="PF00881">
    <property type="entry name" value="Nitroreductase"/>
    <property type="match status" value="1"/>
</dbReference>
<evidence type="ECO:0000259" key="3">
    <source>
        <dbReference type="Pfam" id="PF00881"/>
    </source>
</evidence>
<dbReference type="EMBL" id="VTEV01000004">
    <property type="protein sequence ID" value="TYS68274.1"/>
    <property type="molecule type" value="Genomic_DNA"/>
</dbReference>
<evidence type="ECO:0000256" key="1">
    <source>
        <dbReference type="ARBA" id="ARBA00007118"/>
    </source>
</evidence>
<dbReference type="CDD" id="cd02137">
    <property type="entry name" value="MhqN-like"/>
    <property type="match status" value="1"/>
</dbReference>
<feature type="domain" description="Nitroreductase" evidence="3">
    <location>
        <begin position="14"/>
        <end position="186"/>
    </location>
</feature>